<gene>
    <name evidence="1" type="ORF">EVAR_49774_1</name>
</gene>
<dbReference type="AlphaFoldDB" id="A0A4C1Y574"/>
<evidence type="ECO:0000313" key="2">
    <source>
        <dbReference type="Proteomes" id="UP000299102"/>
    </source>
</evidence>
<accession>A0A4C1Y574</accession>
<proteinExistence type="predicted"/>
<dbReference type="EMBL" id="BGZK01001049">
    <property type="protein sequence ID" value="GBP69687.1"/>
    <property type="molecule type" value="Genomic_DNA"/>
</dbReference>
<sequence length="194" mass="21553">MSRKGREAGKICGMLWFHPIETTFGRIWALSEVVNHQHYGLKVENRITKDGVCNMVLGQYKDNPRKADLGGGDTVSSSSAPPPLISWSGRGRYVQIIIATAVTSEPLNGKFSEPRSGRFGCGSKMDRLKWPDTTLSKNISVKYKLQLFLSVHVAKVPWPTTLSVPHYPSIDFPLIKYSIHTQNAKNAQMTPLGL</sequence>
<organism evidence="1 2">
    <name type="scientific">Eumeta variegata</name>
    <name type="common">Bagworm moth</name>
    <name type="synonym">Eumeta japonica</name>
    <dbReference type="NCBI Taxonomy" id="151549"/>
    <lineage>
        <taxon>Eukaryota</taxon>
        <taxon>Metazoa</taxon>
        <taxon>Ecdysozoa</taxon>
        <taxon>Arthropoda</taxon>
        <taxon>Hexapoda</taxon>
        <taxon>Insecta</taxon>
        <taxon>Pterygota</taxon>
        <taxon>Neoptera</taxon>
        <taxon>Endopterygota</taxon>
        <taxon>Lepidoptera</taxon>
        <taxon>Glossata</taxon>
        <taxon>Ditrysia</taxon>
        <taxon>Tineoidea</taxon>
        <taxon>Psychidae</taxon>
        <taxon>Oiketicinae</taxon>
        <taxon>Eumeta</taxon>
    </lineage>
</organism>
<evidence type="ECO:0000313" key="1">
    <source>
        <dbReference type="EMBL" id="GBP69687.1"/>
    </source>
</evidence>
<dbReference type="Proteomes" id="UP000299102">
    <property type="component" value="Unassembled WGS sequence"/>
</dbReference>
<keyword evidence="2" id="KW-1185">Reference proteome</keyword>
<protein>
    <submittedName>
        <fullName evidence="1">Uncharacterized protein</fullName>
    </submittedName>
</protein>
<name>A0A4C1Y574_EUMVA</name>
<reference evidence="1 2" key="1">
    <citation type="journal article" date="2019" name="Commun. Biol.">
        <title>The bagworm genome reveals a unique fibroin gene that provides high tensile strength.</title>
        <authorList>
            <person name="Kono N."/>
            <person name="Nakamura H."/>
            <person name="Ohtoshi R."/>
            <person name="Tomita M."/>
            <person name="Numata K."/>
            <person name="Arakawa K."/>
        </authorList>
    </citation>
    <scope>NUCLEOTIDE SEQUENCE [LARGE SCALE GENOMIC DNA]</scope>
</reference>
<comment type="caution">
    <text evidence="1">The sequence shown here is derived from an EMBL/GenBank/DDBJ whole genome shotgun (WGS) entry which is preliminary data.</text>
</comment>